<dbReference type="GeneID" id="73351098"/>
<feature type="region of interest" description="Disordered" evidence="1">
    <location>
        <begin position="230"/>
        <end position="249"/>
    </location>
</feature>
<sequence>MDAYTQYTVPSAFLQLPREIRDHIYELSELVPSRCELDICEPVGSLPWAAAYPTSPLFEVCLQVQAEVLELFHSQNHFRFWLGRNRWCGSQYMFGSFNSTFTEAQFKSADLPSLKGIKQLYLNFYKGIGPGQIIASELAASASLVERTTICLNRHSQDPASDQFQTALLRFVRDIQEQVPLVHTIRLAHPIAKELAQRIAKETSLQIEAICARETHDECDRKLPLSPETFCGSARSQKTQESDSDNTAF</sequence>
<accession>A0A9Q8TB70</accession>
<dbReference type="AlphaFoldDB" id="A0A9Q8TB70"/>
<dbReference type="EMBL" id="CP019481">
    <property type="protein sequence ID" value="UQC91637.1"/>
    <property type="molecule type" value="Genomic_DNA"/>
</dbReference>
<feature type="compositionally biased region" description="Polar residues" evidence="1">
    <location>
        <begin position="234"/>
        <end position="249"/>
    </location>
</feature>
<keyword evidence="3" id="KW-1185">Reference proteome</keyword>
<proteinExistence type="predicted"/>
<dbReference type="KEGG" id="clup:CLUP02_17173"/>
<protein>
    <submittedName>
        <fullName evidence="2">Uncharacterized protein</fullName>
    </submittedName>
</protein>
<dbReference type="RefSeq" id="XP_049153235.1">
    <property type="nucleotide sequence ID" value="XM_049296088.1"/>
</dbReference>
<reference evidence="2" key="1">
    <citation type="journal article" date="2021" name="Mol. Plant Microbe Interact.">
        <title>Complete Genome Sequence of the Plant-Pathogenic Fungus Colletotrichum lupini.</title>
        <authorList>
            <person name="Baroncelli R."/>
            <person name="Pensec F."/>
            <person name="Da Lio D."/>
            <person name="Boufleur T."/>
            <person name="Vicente I."/>
            <person name="Sarrocco S."/>
            <person name="Picot A."/>
            <person name="Baraldi E."/>
            <person name="Sukno S."/>
            <person name="Thon M."/>
            <person name="Le Floch G."/>
        </authorList>
    </citation>
    <scope>NUCLEOTIDE SEQUENCE</scope>
    <source>
        <strain evidence="2">IMI 504893</strain>
    </source>
</reference>
<name>A0A9Q8TB70_9PEZI</name>
<dbReference type="Proteomes" id="UP000830671">
    <property type="component" value="Chromosome 9"/>
</dbReference>
<organism evidence="2 3">
    <name type="scientific">Colletotrichum lupini</name>
    <dbReference type="NCBI Taxonomy" id="145971"/>
    <lineage>
        <taxon>Eukaryota</taxon>
        <taxon>Fungi</taxon>
        <taxon>Dikarya</taxon>
        <taxon>Ascomycota</taxon>
        <taxon>Pezizomycotina</taxon>
        <taxon>Sordariomycetes</taxon>
        <taxon>Hypocreomycetidae</taxon>
        <taxon>Glomerellales</taxon>
        <taxon>Glomerellaceae</taxon>
        <taxon>Colletotrichum</taxon>
        <taxon>Colletotrichum acutatum species complex</taxon>
    </lineage>
</organism>
<evidence type="ECO:0000313" key="2">
    <source>
        <dbReference type="EMBL" id="UQC91637.1"/>
    </source>
</evidence>
<evidence type="ECO:0000256" key="1">
    <source>
        <dbReference type="SAM" id="MobiDB-lite"/>
    </source>
</evidence>
<gene>
    <name evidence="2" type="ORF">CLUP02_17173</name>
</gene>
<evidence type="ECO:0000313" key="3">
    <source>
        <dbReference type="Proteomes" id="UP000830671"/>
    </source>
</evidence>